<evidence type="ECO:0000256" key="1">
    <source>
        <dbReference type="SAM" id="MobiDB-lite"/>
    </source>
</evidence>
<feature type="compositionally biased region" description="Polar residues" evidence="1">
    <location>
        <begin position="123"/>
        <end position="139"/>
    </location>
</feature>
<reference evidence="2" key="1">
    <citation type="submission" date="2021-12" db="EMBL/GenBank/DDBJ databases">
        <authorList>
            <person name="Zaccaron A."/>
            <person name="Stergiopoulos I."/>
        </authorList>
    </citation>
    <scope>NUCLEOTIDE SEQUENCE</scope>
    <source>
        <strain evidence="2">Race5_Kim</strain>
    </source>
</reference>
<accession>A0A9Q8P6Q8</accession>
<feature type="region of interest" description="Disordered" evidence="1">
    <location>
        <begin position="211"/>
        <end position="235"/>
    </location>
</feature>
<gene>
    <name evidence="2" type="ORF">CLAFUR5_08365</name>
</gene>
<dbReference type="Proteomes" id="UP000756132">
    <property type="component" value="Chromosome 3"/>
</dbReference>
<sequence>MSTIHVPEAEAVRRIQDLLPTCQNDRPRVAANKAACSCYTACTNVSLIPAPTILSEAHGQEWEHLHLPTLQLSSELAVSAQPPRLWPDASNTSWLDWPYQGNVVALQSSSSSSTDTTRHRPNIDTTSRNMSRPSQQGQFDTLKQELTHGSPVKGDAAADVVKTATVGAGAGSDVSGLGNAIGAAVTAGVGAVDIKANHDFKKAIVENREAGNFYSDPKQNHSYTEDPAFGGQGPE</sequence>
<organism evidence="2 3">
    <name type="scientific">Passalora fulva</name>
    <name type="common">Tomato leaf mold</name>
    <name type="synonym">Cladosporium fulvum</name>
    <dbReference type="NCBI Taxonomy" id="5499"/>
    <lineage>
        <taxon>Eukaryota</taxon>
        <taxon>Fungi</taxon>
        <taxon>Dikarya</taxon>
        <taxon>Ascomycota</taxon>
        <taxon>Pezizomycotina</taxon>
        <taxon>Dothideomycetes</taxon>
        <taxon>Dothideomycetidae</taxon>
        <taxon>Mycosphaerellales</taxon>
        <taxon>Mycosphaerellaceae</taxon>
        <taxon>Fulvia</taxon>
    </lineage>
</organism>
<dbReference type="RefSeq" id="XP_047759756.1">
    <property type="nucleotide sequence ID" value="XM_047907513.1"/>
</dbReference>
<protein>
    <submittedName>
        <fullName evidence="2">Uncharacterized protein</fullName>
    </submittedName>
</protein>
<keyword evidence="3" id="KW-1185">Reference proteome</keyword>
<evidence type="ECO:0000313" key="2">
    <source>
        <dbReference type="EMBL" id="UJO15390.1"/>
    </source>
</evidence>
<dbReference type="KEGG" id="ffu:CLAFUR5_08365"/>
<evidence type="ECO:0000313" key="3">
    <source>
        <dbReference type="Proteomes" id="UP000756132"/>
    </source>
</evidence>
<reference evidence="2" key="2">
    <citation type="journal article" date="2022" name="Microb. Genom.">
        <title>A chromosome-scale genome assembly of the tomato pathogen Cladosporium fulvum reveals a compartmentalized genome architecture and the presence of a dispensable chromosome.</title>
        <authorList>
            <person name="Zaccaron A.Z."/>
            <person name="Chen L.H."/>
            <person name="Samaras A."/>
            <person name="Stergiopoulos I."/>
        </authorList>
    </citation>
    <scope>NUCLEOTIDE SEQUENCE</scope>
    <source>
        <strain evidence="2">Race5_Kim</strain>
    </source>
</reference>
<feature type="region of interest" description="Disordered" evidence="1">
    <location>
        <begin position="106"/>
        <end position="139"/>
    </location>
</feature>
<dbReference type="EMBL" id="CP090165">
    <property type="protein sequence ID" value="UJO15390.1"/>
    <property type="molecule type" value="Genomic_DNA"/>
</dbReference>
<name>A0A9Q8P6Q8_PASFU</name>
<proteinExistence type="predicted"/>
<dbReference type="GeneID" id="71988243"/>
<dbReference type="AlphaFoldDB" id="A0A9Q8P6Q8"/>